<evidence type="ECO:0000256" key="12">
    <source>
        <dbReference type="ARBA" id="ARBA00022490"/>
    </source>
</evidence>
<dbReference type="PANTHER" id="PTHR13335">
    <property type="entry name" value="TARGET OF RAPAMYCIN COMPLEX 2 SUBUNIT MAPKAP1"/>
    <property type="match status" value="1"/>
</dbReference>
<keyword evidence="11" id="KW-1003">Cell membrane</keyword>
<dbReference type="GO" id="GO:0005765">
    <property type="term" value="C:lysosomal membrane"/>
    <property type="evidence" value="ECO:0007669"/>
    <property type="project" value="UniProtKB-SubCell"/>
</dbReference>
<evidence type="ECO:0000256" key="1">
    <source>
        <dbReference type="ARBA" id="ARBA00004123"/>
    </source>
</evidence>
<dbReference type="InterPro" id="IPR031567">
    <property type="entry name" value="CRIM_dom"/>
</dbReference>
<keyword evidence="15" id="KW-0256">Endoplasmic reticulum</keyword>
<evidence type="ECO:0000256" key="2">
    <source>
        <dbReference type="ARBA" id="ARBA00004202"/>
    </source>
</evidence>
<evidence type="ECO:0000256" key="17">
    <source>
        <dbReference type="ARBA" id="ARBA00023128"/>
    </source>
</evidence>
<dbReference type="GO" id="GO:0048471">
    <property type="term" value="C:perinuclear region of cytoplasm"/>
    <property type="evidence" value="ECO:0007669"/>
    <property type="project" value="UniProtKB-SubCell"/>
</dbReference>
<evidence type="ECO:0000259" key="24">
    <source>
        <dbReference type="Pfam" id="PF05422"/>
    </source>
</evidence>
<dbReference type="FunFam" id="2.30.29.30:FF:000585">
    <property type="entry name" value="target of rapamycin complex 2 subunit MAPKAP1 isoform X3"/>
    <property type="match status" value="1"/>
</dbReference>
<evidence type="ECO:0000313" key="27">
    <source>
        <dbReference type="EMBL" id="CAD7425977.1"/>
    </source>
</evidence>
<evidence type="ECO:0000256" key="14">
    <source>
        <dbReference type="ARBA" id="ARBA00022787"/>
    </source>
</evidence>
<keyword evidence="13" id="KW-0967">Endosome</keyword>
<feature type="region of interest" description="Disordered" evidence="23">
    <location>
        <begin position="392"/>
        <end position="415"/>
    </location>
</feature>
<keyword evidence="18" id="KW-0472">Membrane</keyword>
<feature type="domain" description="SIN1-type PH" evidence="26">
    <location>
        <begin position="233"/>
        <end position="339"/>
    </location>
</feature>
<keyword evidence="16" id="KW-0333">Golgi apparatus</keyword>
<evidence type="ECO:0000256" key="20">
    <source>
        <dbReference type="ARBA" id="ARBA00023242"/>
    </source>
</evidence>
<dbReference type="PANTHER" id="PTHR13335:SF1">
    <property type="entry name" value="TARGET OF RAPAMYCIN COMPLEX 2 SUBUNIT MAPKAP1"/>
    <property type="match status" value="1"/>
</dbReference>
<evidence type="ECO:0000256" key="19">
    <source>
        <dbReference type="ARBA" id="ARBA00023228"/>
    </source>
</evidence>
<evidence type="ECO:0000256" key="18">
    <source>
        <dbReference type="ARBA" id="ARBA00023136"/>
    </source>
</evidence>
<dbReference type="Pfam" id="PF16979">
    <property type="entry name" value="SIN1_PH"/>
    <property type="match status" value="1"/>
</dbReference>
<keyword evidence="20" id="KW-0539">Nucleus</keyword>
<dbReference type="GO" id="GO:0005789">
    <property type="term" value="C:endoplasmic reticulum membrane"/>
    <property type="evidence" value="ECO:0007669"/>
    <property type="project" value="UniProtKB-SubCell"/>
</dbReference>
<dbReference type="GO" id="GO:0038203">
    <property type="term" value="P:TORC2 signaling"/>
    <property type="evidence" value="ECO:0007669"/>
    <property type="project" value="UniProtKB-ARBA"/>
</dbReference>
<gene>
    <name evidence="27" type="ORF">TMSB3V08_LOCUS2877</name>
</gene>
<name>A0A7R9HKS2_9NEOP</name>
<keyword evidence="17" id="KW-0496">Mitochondrion</keyword>
<dbReference type="InterPro" id="IPR031313">
    <property type="entry name" value="Sin1_PH_dom"/>
</dbReference>
<evidence type="ECO:0000256" key="13">
    <source>
        <dbReference type="ARBA" id="ARBA00022753"/>
    </source>
</evidence>
<dbReference type="AlphaFoldDB" id="A0A7R9HKS2"/>
<evidence type="ECO:0000256" key="23">
    <source>
        <dbReference type="SAM" id="MobiDB-lite"/>
    </source>
</evidence>
<evidence type="ECO:0000256" key="21">
    <source>
        <dbReference type="ARBA" id="ARBA00023765"/>
    </source>
</evidence>
<reference evidence="27" key="1">
    <citation type="submission" date="2020-11" db="EMBL/GenBank/DDBJ databases">
        <authorList>
            <person name="Tran Van P."/>
        </authorList>
    </citation>
    <scope>NUCLEOTIDE SEQUENCE</scope>
</reference>
<dbReference type="GO" id="GO:0000139">
    <property type="term" value="C:Golgi membrane"/>
    <property type="evidence" value="ECO:0007669"/>
    <property type="project" value="UniProtKB-SubCell"/>
</dbReference>
<evidence type="ECO:0000256" key="7">
    <source>
        <dbReference type="ARBA" id="ARBA00004556"/>
    </source>
</evidence>
<evidence type="ECO:0000259" key="25">
    <source>
        <dbReference type="Pfam" id="PF16978"/>
    </source>
</evidence>
<dbReference type="GO" id="GO:0030674">
    <property type="term" value="F:protein-macromolecule adaptor activity"/>
    <property type="evidence" value="ECO:0007669"/>
    <property type="project" value="UniProtKB-ARBA"/>
</dbReference>
<keyword evidence="19" id="KW-0458">Lysosome</keyword>
<dbReference type="GO" id="GO:0031902">
    <property type="term" value="C:late endosome membrane"/>
    <property type="evidence" value="ECO:0007669"/>
    <property type="project" value="UniProtKB-SubCell"/>
</dbReference>
<evidence type="ECO:0000256" key="4">
    <source>
        <dbReference type="ARBA" id="ARBA00004294"/>
    </source>
</evidence>
<evidence type="ECO:0000256" key="16">
    <source>
        <dbReference type="ARBA" id="ARBA00023034"/>
    </source>
</evidence>
<evidence type="ECO:0000256" key="15">
    <source>
        <dbReference type="ARBA" id="ARBA00022824"/>
    </source>
</evidence>
<keyword evidence="12" id="KW-0963">Cytoplasm</keyword>
<keyword evidence="14" id="KW-1000">Mitochondrion outer membrane</keyword>
<dbReference type="Pfam" id="PF05422">
    <property type="entry name" value="SIN1"/>
    <property type="match status" value="1"/>
</dbReference>
<dbReference type="EMBL" id="OB793079">
    <property type="protein sequence ID" value="CAD7425977.1"/>
    <property type="molecule type" value="Genomic_DNA"/>
</dbReference>
<evidence type="ECO:0000256" key="6">
    <source>
        <dbReference type="ARBA" id="ARBA00004406"/>
    </source>
</evidence>
<dbReference type="Gene3D" id="2.30.29.30">
    <property type="entry name" value="Pleckstrin-homology domain (PH domain)/Phosphotyrosine-binding domain (PTB)"/>
    <property type="match status" value="1"/>
</dbReference>
<evidence type="ECO:0000256" key="8">
    <source>
        <dbReference type="ARBA" id="ARBA00004633"/>
    </source>
</evidence>
<evidence type="ECO:0000259" key="26">
    <source>
        <dbReference type="Pfam" id="PF16979"/>
    </source>
</evidence>
<feature type="domain" description="Sin1 N-terminal" evidence="24">
    <location>
        <begin position="18"/>
        <end position="39"/>
    </location>
</feature>
<dbReference type="GO" id="GO:0005634">
    <property type="term" value="C:nucleus"/>
    <property type="evidence" value="ECO:0007669"/>
    <property type="project" value="UniProtKB-SubCell"/>
</dbReference>
<evidence type="ECO:0000256" key="11">
    <source>
        <dbReference type="ARBA" id="ARBA00022475"/>
    </source>
</evidence>
<organism evidence="27">
    <name type="scientific">Timema monikensis</name>
    <dbReference type="NCBI Taxonomy" id="170555"/>
    <lineage>
        <taxon>Eukaryota</taxon>
        <taxon>Metazoa</taxon>
        <taxon>Ecdysozoa</taxon>
        <taxon>Arthropoda</taxon>
        <taxon>Hexapoda</taxon>
        <taxon>Insecta</taxon>
        <taxon>Pterygota</taxon>
        <taxon>Neoptera</taxon>
        <taxon>Polyneoptera</taxon>
        <taxon>Phasmatodea</taxon>
        <taxon>Timematodea</taxon>
        <taxon>Timematoidea</taxon>
        <taxon>Timematidae</taxon>
        <taxon>Timema</taxon>
    </lineage>
</organism>
<comment type="similarity">
    <text evidence="9">Belongs to the SIN1 family.</text>
</comment>
<protein>
    <recommendedName>
        <fullName evidence="10">Target of rapamycin complex 2 subunit MAPKAP1</fullName>
    </recommendedName>
    <alternativeName>
        <fullName evidence="22">Stress-activated map kinase-interacting protein 1</fullName>
    </alternativeName>
</protein>
<dbReference type="Pfam" id="PF16978">
    <property type="entry name" value="CRIM"/>
    <property type="match status" value="1"/>
</dbReference>
<proteinExistence type="inferred from homology"/>
<dbReference type="GO" id="GO:0031901">
    <property type="term" value="C:early endosome membrane"/>
    <property type="evidence" value="ECO:0007669"/>
    <property type="project" value="UniProtKB-SubCell"/>
</dbReference>
<dbReference type="InterPro" id="IPR008828">
    <property type="entry name" value="Sin1/Avo1"/>
</dbReference>
<accession>A0A7R9HKS2</accession>
<evidence type="ECO:0000256" key="3">
    <source>
        <dbReference type="ARBA" id="ARBA00004220"/>
    </source>
</evidence>
<evidence type="ECO:0000256" key="9">
    <source>
        <dbReference type="ARBA" id="ARBA00009407"/>
    </source>
</evidence>
<evidence type="ECO:0000256" key="10">
    <source>
        <dbReference type="ARBA" id="ARBA00014183"/>
    </source>
</evidence>
<dbReference type="GO" id="GO:0005741">
    <property type="term" value="C:mitochondrial outer membrane"/>
    <property type="evidence" value="ECO:0007669"/>
    <property type="project" value="UniProtKB-SubCell"/>
</dbReference>
<evidence type="ECO:0000256" key="5">
    <source>
        <dbReference type="ARBA" id="ARBA00004394"/>
    </source>
</evidence>
<sequence>MAFYDNKHWLLSHIRNSFISSDDTGMCEMVMLGDDIPRKLDPQSKFDYMEFGAHRQRSNTAQRLEKMDQDRKRAARIKHIKWEWKTKSHSLLSEQLEKSPHLPHNPFLEFAKYDGTAQVGVMTKKYGIFLTMLPTEKRNYPMPVIVISSAKGESSYGRTCHHCACYRESVDHYGLHIVEDDGEVDWDFPCLEPRETVGKFGFGFLALVERTEKRDQQQSKRMRNHLDMIDAPIYQSYRVYIINKMRTKTEINLGISGEKIEIDPVVQQKVSAKFWNRQKPVSYPMDSVAACDLIDKSSSRATFRLVCHQAATGDQAHHDFETELGRAEEIVRKIGLILDLRSSPIRKEYLALRERKSHRRRSFHLGPSMDRSSMANMFELILSVTCTGEHGDKGVSPEDGELQAQMQKTDDDNNNRQEKKEKIIIIMLNLENNIIEINYLLLRPGVCIDSGHVLHILIRLQDVWAVNGHTDGPLVVVGQELVTVSQVQFQELVKSNEVKLNRKMFKRKSTDHFNYDTVRISVVKAIIICVGLHIIATNVWTLRL</sequence>
<dbReference type="InterPro" id="IPR011993">
    <property type="entry name" value="PH-like_dom_sf"/>
</dbReference>
<feature type="domain" description="CRIM" evidence="25">
    <location>
        <begin position="89"/>
        <end position="217"/>
    </location>
</feature>
<dbReference type="GO" id="GO:0005886">
    <property type="term" value="C:plasma membrane"/>
    <property type="evidence" value="ECO:0007669"/>
    <property type="project" value="UniProtKB-SubCell"/>
</dbReference>
<dbReference type="GO" id="GO:0031932">
    <property type="term" value="C:TORC2 complex"/>
    <property type="evidence" value="ECO:0007669"/>
    <property type="project" value="InterPro"/>
</dbReference>
<dbReference type="InterPro" id="IPR032679">
    <property type="entry name" value="Sin1_N"/>
</dbReference>
<comment type="subcellular location">
    <subcellularLocation>
        <location evidence="2">Cell membrane</location>
        <topology evidence="2">Peripheral membrane protein</topology>
    </subcellularLocation>
    <subcellularLocation>
        <location evidence="7">Cytoplasm</location>
        <location evidence="7">Perinuclear region</location>
    </subcellularLocation>
    <subcellularLocation>
        <location evidence="3">Early endosome membrane</location>
        <topology evidence="3">Peripheral membrane protein</topology>
    </subcellularLocation>
    <subcellularLocation>
        <location evidence="6">Endoplasmic reticulum membrane</location>
        <topology evidence="6">Peripheral membrane protein</topology>
    </subcellularLocation>
    <subcellularLocation>
        <location evidence="5">Golgi apparatus membrane</location>
    </subcellularLocation>
    <subcellularLocation>
        <location evidence="8">Late endosome membrane</location>
        <topology evidence="8">Peripheral membrane protein</topology>
    </subcellularLocation>
    <subcellularLocation>
        <location evidence="21">Lysosome membrane</location>
        <topology evidence="21">Peripheral membrane protein</topology>
    </subcellularLocation>
    <subcellularLocation>
        <location evidence="4">Mitochondrion outer membrane</location>
    </subcellularLocation>
    <subcellularLocation>
        <location evidence="1">Nucleus</location>
    </subcellularLocation>
</comment>
<evidence type="ECO:0000256" key="22">
    <source>
        <dbReference type="ARBA" id="ARBA00031431"/>
    </source>
</evidence>
<dbReference type="GO" id="GO:0005546">
    <property type="term" value="F:phosphatidylinositol-4,5-bisphosphate binding"/>
    <property type="evidence" value="ECO:0007669"/>
    <property type="project" value="TreeGrafter"/>
</dbReference>